<dbReference type="Gene3D" id="1.25.40.10">
    <property type="entry name" value="Tetratricopeptide repeat domain"/>
    <property type="match status" value="2"/>
</dbReference>
<dbReference type="InterPro" id="IPR051685">
    <property type="entry name" value="Ycf3/AcsC/BcsC/TPR_MFPF"/>
</dbReference>
<dbReference type="PANTHER" id="PTHR44943">
    <property type="entry name" value="CELLULOSE SYNTHASE OPERON PROTEIN C"/>
    <property type="match status" value="1"/>
</dbReference>
<keyword evidence="2 3" id="KW-0802">TPR repeat</keyword>
<accession>A0A7X6I9A5</accession>
<evidence type="ECO:0000256" key="2">
    <source>
        <dbReference type="ARBA" id="ARBA00022803"/>
    </source>
</evidence>
<dbReference type="PANTHER" id="PTHR44943:SF8">
    <property type="entry name" value="TPR REPEAT-CONTAINING PROTEIN MJ0263"/>
    <property type="match status" value="1"/>
</dbReference>
<sequence length="250" mass="28971">MARIDRSPPEFLPKTGREKERAMKQFISGGFLLGWTLLLSISPAWGAENPAEGTHREVEALFQESLKSDDYERNKTNLEKIIDLAPDSAYGHFSKGWFWAQEENYRMAVEEYRTALQIRPQFGEARNNLASAHFHLGNWSDSIREYEEVLRQNPDWSETHLNLGSAYYMAGRAFASIQAWEKALQLNPELFIVHYYLGLTFDKLGRKAEARRHYGQFLAADKNEEEFSEYIEHAGQRQSDIWVEQASNQT</sequence>
<keyword evidence="5" id="KW-1185">Reference proteome</keyword>
<proteinExistence type="predicted"/>
<evidence type="ECO:0000313" key="4">
    <source>
        <dbReference type="EMBL" id="NKE69144.1"/>
    </source>
</evidence>
<keyword evidence="1" id="KW-0677">Repeat</keyword>
<comment type="caution">
    <text evidence="4">The sequence shown here is derived from an EMBL/GenBank/DDBJ whole genome shotgun (WGS) entry which is preliminary data.</text>
</comment>
<gene>
    <name evidence="4" type="ORF">MNODULE_00045</name>
</gene>
<organism evidence="4 5">
    <name type="scientific">Candidatus Manganitrophus noduliformans</name>
    <dbReference type="NCBI Taxonomy" id="2606439"/>
    <lineage>
        <taxon>Bacteria</taxon>
        <taxon>Pseudomonadati</taxon>
        <taxon>Nitrospirota</taxon>
        <taxon>Nitrospiria</taxon>
        <taxon>Candidatus Troglogloeales</taxon>
        <taxon>Candidatus Manganitrophaceae</taxon>
        <taxon>Candidatus Manganitrophus</taxon>
    </lineage>
</organism>
<reference evidence="4 5" key="1">
    <citation type="journal article" date="2020" name="Nature">
        <title>Bacterial chemolithoautotrophy via manganese oxidation.</title>
        <authorList>
            <person name="Yu H."/>
            <person name="Leadbetter J.R."/>
        </authorList>
    </citation>
    <scope>NUCLEOTIDE SEQUENCE [LARGE SCALE GENOMIC DNA]</scope>
    <source>
        <strain evidence="4 5">Mn-1</strain>
    </source>
</reference>
<evidence type="ECO:0000313" key="5">
    <source>
        <dbReference type="Proteomes" id="UP000534783"/>
    </source>
</evidence>
<name>A0A7X6I9A5_9BACT</name>
<protein>
    <submittedName>
        <fullName evidence="4">Tetratricopeptide repeat protein</fullName>
    </submittedName>
</protein>
<dbReference type="EMBL" id="VTOW01000001">
    <property type="protein sequence ID" value="NKE69144.1"/>
    <property type="molecule type" value="Genomic_DNA"/>
</dbReference>
<dbReference type="Pfam" id="PF13432">
    <property type="entry name" value="TPR_16"/>
    <property type="match status" value="1"/>
</dbReference>
<dbReference type="SMART" id="SM00028">
    <property type="entry name" value="TPR"/>
    <property type="match status" value="4"/>
</dbReference>
<evidence type="ECO:0000256" key="3">
    <source>
        <dbReference type="PROSITE-ProRule" id="PRU00339"/>
    </source>
</evidence>
<feature type="repeat" description="TPR" evidence="3">
    <location>
        <begin position="89"/>
        <end position="122"/>
    </location>
</feature>
<dbReference type="InterPro" id="IPR011990">
    <property type="entry name" value="TPR-like_helical_dom_sf"/>
</dbReference>
<feature type="repeat" description="TPR" evidence="3">
    <location>
        <begin position="123"/>
        <end position="156"/>
    </location>
</feature>
<feature type="repeat" description="TPR" evidence="3">
    <location>
        <begin position="157"/>
        <end position="190"/>
    </location>
</feature>
<dbReference type="PROSITE" id="PS50005">
    <property type="entry name" value="TPR"/>
    <property type="match status" value="3"/>
</dbReference>
<dbReference type="SUPFAM" id="SSF48452">
    <property type="entry name" value="TPR-like"/>
    <property type="match status" value="1"/>
</dbReference>
<dbReference type="Proteomes" id="UP000534783">
    <property type="component" value="Unassembled WGS sequence"/>
</dbReference>
<evidence type="ECO:0000256" key="1">
    <source>
        <dbReference type="ARBA" id="ARBA00022737"/>
    </source>
</evidence>
<dbReference type="Pfam" id="PF14559">
    <property type="entry name" value="TPR_19"/>
    <property type="match status" value="1"/>
</dbReference>
<dbReference type="InterPro" id="IPR019734">
    <property type="entry name" value="TPR_rpt"/>
</dbReference>
<dbReference type="AlphaFoldDB" id="A0A7X6I9A5"/>